<keyword evidence="2" id="KW-0614">Plasmid</keyword>
<proteinExistence type="predicted"/>
<dbReference type="PANTHER" id="PTHR40266">
    <property type="entry name" value="TOXIN HIGB-1"/>
    <property type="match status" value="1"/>
</dbReference>
<dbReference type="KEGG" id="hjo:AY555_11450"/>
<evidence type="ECO:0000313" key="2">
    <source>
        <dbReference type="EMBL" id="AMW35963.1"/>
    </source>
</evidence>
<dbReference type="PANTHER" id="PTHR40266:SF2">
    <property type="entry name" value="TOXIN HIGB-1"/>
    <property type="match status" value="1"/>
</dbReference>
<dbReference type="Proteomes" id="UP000076066">
    <property type="component" value="Plasmid unnamed 2"/>
</dbReference>
<evidence type="ECO:0000313" key="1">
    <source>
        <dbReference type="EMBL" id="AMW35769.1"/>
    </source>
</evidence>
<organism evidence="2 3">
    <name type="scientific">Haematospirillum jordaniae</name>
    <dbReference type="NCBI Taxonomy" id="1549855"/>
    <lineage>
        <taxon>Bacteria</taxon>
        <taxon>Pseudomonadati</taxon>
        <taxon>Pseudomonadota</taxon>
        <taxon>Alphaproteobacteria</taxon>
        <taxon>Rhodospirillales</taxon>
        <taxon>Novispirillaceae</taxon>
        <taxon>Haematospirillum</taxon>
    </lineage>
</organism>
<sequence length="92" mass="10472">MIASFKHKGLRAFYETGNAKGVRPDLSRRIAIILSILDEADSLDDLNRPSFRLHELSGARKGTWAMSVNGPWRITFTHENGKFSVLDLEQYH</sequence>
<accession>A0A143DI27</accession>
<dbReference type="GeneID" id="53317760"/>
<dbReference type="InterPro" id="IPR035093">
    <property type="entry name" value="RelE/ParE_toxin_dom_sf"/>
</dbReference>
<reference evidence="2 3" key="1">
    <citation type="submission" date="2016-02" db="EMBL/GenBank/DDBJ databases">
        <title>Complete Genome of H5569, the type strain of the newly described species Haematospirillium jordaniae.</title>
        <authorList>
            <person name="Nicholson A.C."/>
            <person name="Humrighouse B.W."/>
            <person name="Loparov V."/>
            <person name="McQuiston J.R."/>
        </authorList>
    </citation>
    <scope>NUCLEOTIDE SEQUENCE [LARGE SCALE GENOMIC DNA]</scope>
    <source>
        <strain evidence="2 3">H5569</strain>
        <plasmid evidence="3">Plasmid unnamed 2</plasmid>
        <plasmid evidence="2">unnamed 2</plasmid>
    </source>
</reference>
<gene>
    <name evidence="1" type="ORF">AY555_10335</name>
    <name evidence="2" type="ORF">AY555_11450</name>
</gene>
<name>A0A143DI27_9PROT</name>
<dbReference type="Pfam" id="PF05015">
    <property type="entry name" value="HigB-like_toxin"/>
    <property type="match status" value="1"/>
</dbReference>
<dbReference type="InterPro" id="IPR007711">
    <property type="entry name" value="HigB-1"/>
</dbReference>
<evidence type="ECO:0008006" key="4">
    <source>
        <dbReference type="Google" id="ProtNLM"/>
    </source>
</evidence>
<dbReference type="EMBL" id="CP014527">
    <property type="protein sequence ID" value="AMW35963.1"/>
    <property type="molecule type" value="Genomic_DNA"/>
</dbReference>
<dbReference type="KEGG" id="hjo:AY555_10335"/>
<evidence type="ECO:0000313" key="3">
    <source>
        <dbReference type="Proteomes" id="UP000076066"/>
    </source>
</evidence>
<dbReference type="AlphaFoldDB" id="A0A143DI27"/>
<dbReference type="EMBL" id="CP014527">
    <property type="protein sequence ID" value="AMW35769.1"/>
    <property type="molecule type" value="Genomic_DNA"/>
</dbReference>
<dbReference type="OrthoDB" id="9801102at2"/>
<dbReference type="Gene3D" id="3.30.2310.20">
    <property type="entry name" value="RelE-like"/>
    <property type="match status" value="1"/>
</dbReference>
<keyword evidence="3" id="KW-1185">Reference proteome</keyword>
<geneLocation type="plasmid" evidence="2 3">
    <name>unnamed 2</name>
</geneLocation>
<protein>
    <recommendedName>
        <fullName evidence="4">Peptidase</fullName>
    </recommendedName>
</protein>
<dbReference type="SUPFAM" id="SSF143011">
    <property type="entry name" value="RelE-like"/>
    <property type="match status" value="1"/>
</dbReference>
<dbReference type="RefSeq" id="WP_066137042.1">
    <property type="nucleotide sequence ID" value="NZ_CP014527.1"/>
</dbReference>